<keyword evidence="3" id="KW-1185">Reference proteome</keyword>
<dbReference type="Proteomes" id="UP000236604">
    <property type="component" value="Unassembled WGS sequence"/>
</dbReference>
<dbReference type="SUPFAM" id="SSF88659">
    <property type="entry name" value="Sigma3 and sigma4 domains of RNA polymerase sigma factors"/>
    <property type="match status" value="1"/>
</dbReference>
<evidence type="ECO:0000313" key="3">
    <source>
        <dbReference type="Proteomes" id="UP000236604"/>
    </source>
</evidence>
<proteinExistence type="predicted"/>
<dbReference type="Pfam" id="PF05043">
    <property type="entry name" value="Mga"/>
    <property type="match status" value="1"/>
</dbReference>
<name>A0A2K1PBS4_9BACT</name>
<dbReference type="Gene3D" id="1.10.10.60">
    <property type="entry name" value="Homeodomain-like"/>
    <property type="match status" value="1"/>
</dbReference>
<protein>
    <recommendedName>
        <fullName evidence="1">Mga helix-turn-helix domain-containing protein</fullName>
    </recommendedName>
</protein>
<accession>A0A2K1PBS4</accession>
<organism evidence="2 3">
    <name type="scientific">Petrotoga mexicana DSM 14811</name>
    <dbReference type="NCBI Taxonomy" id="1122954"/>
    <lineage>
        <taxon>Bacteria</taxon>
        <taxon>Thermotogati</taxon>
        <taxon>Thermotogota</taxon>
        <taxon>Thermotogae</taxon>
        <taxon>Petrotogales</taxon>
        <taxon>Petrotogaceae</taxon>
        <taxon>Petrotoga</taxon>
    </lineage>
</organism>
<dbReference type="EMBL" id="AZRN01000012">
    <property type="protein sequence ID" value="PNS00222.1"/>
    <property type="molecule type" value="Genomic_DNA"/>
</dbReference>
<gene>
    <name evidence="2" type="ORF">X927_03465</name>
</gene>
<dbReference type="RefSeq" id="WP_169925115.1">
    <property type="nucleotide sequence ID" value="NZ_AZRN01000012.1"/>
</dbReference>
<dbReference type="InterPro" id="IPR013324">
    <property type="entry name" value="RNA_pol_sigma_r3/r4-like"/>
</dbReference>
<feature type="domain" description="Mga helix-turn-helix" evidence="1">
    <location>
        <begin position="3"/>
        <end position="41"/>
    </location>
</feature>
<evidence type="ECO:0000259" key="1">
    <source>
        <dbReference type="Pfam" id="PF05043"/>
    </source>
</evidence>
<evidence type="ECO:0000313" key="2">
    <source>
        <dbReference type="EMBL" id="PNS00222.1"/>
    </source>
</evidence>
<comment type="caution">
    <text evidence="2">The sequence shown here is derived from an EMBL/GenBank/DDBJ whole genome shotgun (WGS) entry which is preliminary data.</text>
</comment>
<dbReference type="InterPro" id="IPR007737">
    <property type="entry name" value="Mga_HTH"/>
</dbReference>
<dbReference type="AlphaFoldDB" id="A0A2K1PBS4"/>
<sequence length="43" mass="5223">MIEKVKYNYIRFLYFNKHKSQRAIAKEMGIHRATVKRAIKQGR</sequence>
<reference evidence="2 3" key="1">
    <citation type="submission" date="2013-12" db="EMBL/GenBank/DDBJ databases">
        <title>Comparative genomics of Petrotoga isolates.</title>
        <authorList>
            <person name="Nesbo C.L."/>
            <person name="Charchuk R."/>
            <person name="Chow K."/>
        </authorList>
    </citation>
    <scope>NUCLEOTIDE SEQUENCE [LARGE SCALE GENOMIC DNA]</scope>
    <source>
        <strain evidence="2 3">DSM 14811</strain>
    </source>
</reference>